<evidence type="ECO:0000313" key="1">
    <source>
        <dbReference type="EMBL" id="GME85085.1"/>
    </source>
</evidence>
<protein>
    <submittedName>
        <fullName evidence="1">Unnamed protein product</fullName>
    </submittedName>
</protein>
<evidence type="ECO:0000313" key="2">
    <source>
        <dbReference type="Proteomes" id="UP001165064"/>
    </source>
</evidence>
<name>A0ACB5TC40_AMBMO</name>
<proteinExistence type="predicted"/>
<keyword evidence="2" id="KW-1185">Reference proteome</keyword>
<gene>
    <name evidence="1" type="ORF">Amon02_000735700</name>
</gene>
<accession>A0ACB5TC40</accession>
<dbReference type="Proteomes" id="UP001165064">
    <property type="component" value="Unassembled WGS sequence"/>
</dbReference>
<sequence>MRRKVEERKKVEKKLKETNVAGAHTDYGCVTLLFQKPGESGLQLYAPTLTPTPSSKSSTTSTTADSTTTTTDKPKSKWQDVPYIPASPTYAKQGMAPPLVVNIGDQLSYWTNGLLKSTLHRVRFPQELIASGKDRYSIVFFAHPDDDSVLEPVPCKLVDEYGKGDGNGRGAAFDLVKFGKSITAREHLDRRLAQTYGWKY</sequence>
<comment type="caution">
    <text evidence="1">The sequence shown here is derived from an EMBL/GenBank/DDBJ whole genome shotgun (WGS) entry which is preliminary data.</text>
</comment>
<reference evidence="1" key="1">
    <citation type="submission" date="2023-04" db="EMBL/GenBank/DDBJ databases">
        <title>Ambrosiozyma monospora NBRC 10751.</title>
        <authorList>
            <person name="Ichikawa N."/>
            <person name="Sato H."/>
            <person name="Tonouchi N."/>
        </authorList>
    </citation>
    <scope>NUCLEOTIDE SEQUENCE</scope>
    <source>
        <strain evidence="1">NBRC 10751</strain>
    </source>
</reference>
<organism evidence="1 2">
    <name type="scientific">Ambrosiozyma monospora</name>
    <name type="common">Yeast</name>
    <name type="synonym">Endomycopsis monosporus</name>
    <dbReference type="NCBI Taxonomy" id="43982"/>
    <lineage>
        <taxon>Eukaryota</taxon>
        <taxon>Fungi</taxon>
        <taxon>Dikarya</taxon>
        <taxon>Ascomycota</taxon>
        <taxon>Saccharomycotina</taxon>
        <taxon>Pichiomycetes</taxon>
        <taxon>Pichiales</taxon>
        <taxon>Pichiaceae</taxon>
        <taxon>Ambrosiozyma</taxon>
    </lineage>
</organism>
<dbReference type="EMBL" id="BSXS01006102">
    <property type="protein sequence ID" value="GME85085.1"/>
    <property type="molecule type" value="Genomic_DNA"/>
</dbReference>